<sequence>MADESSVIHGIGNASEPVRIEQELLKTTGFGSADRRLRKAPEHESTEWGWVHHASLVTETTEYGSPMEDGSTVAQWYWERQNTDPKMEAGSPMAKLDLKRNHTCPLSPRSGENDRIRRMGTPWPRSKGNSRVPVRPGQEVVETPGYGSVLAKQW</sequence>
<evidence type="ECO:0000256" key="1">
    <source>
        <dbReference type="SAM" id="MobiDB-lite"/>
    </source>
</evidence>
<dbReference type="AlphaFoldDB" id="A0A016SFE9"/>
<proteinExistence type="predicted"/>
<protein>
    <submittedName>
        <fullName evidence="2">Uncharacterized protein</fullName>
    </submittedName>
</protein>
<evidence type="ECO:0000313" key="3">
    <source>
        <dbReference type="Proteomes" id="UP000024635"/>
    </source>
</evidence>
<keyword evidence="3" id="KW-1185">Reference proteome</keyword>
<evidence type="ECO:0000313" key="2">
    <source>
        <dbReference type="EMBL" id="EYB89097.1"/>
    </source>
</evidence>
<gene>
    <name evidence="2" type="primary">Acey_s0236.g3218</name>
    <name evidence="2" type="ORF">Y032_0236g3218</name>
</gene>
<feature type="region of interest" description="Disordered" evidence="1">
    <location>
        <begin position="84"/>
        <end position="141"/>
    </location>
</feature>
<dbReference type="Proteomes" id="UP000024635">
    <property type="component" value="Unassembled WGS sequence"/>
</dbReference>
<accession>A0A016SFE9</accession>
<organism evidence="2 3">
    <name type="scientific">Ancylostoma ceylanicum</name>
    <dbReference type="NCBI Taxonomy" id="53326"/>
    <lineage>
        <taxon>Eukaryota</taxon>
        <taxon>Metazoa</taxon>
        <taxon>Ecdysozoa</taxon>
        <taxon>Nematoda</taxon>
        <taxon>Chromadorea</taxon>
        <taxon>Rhabditida</taxon>
        <taxon>Rhabditina</taxon>
        <taxon>Rhabditomorpha</taxon>
        <taxon>Strongyloidea</taxon>
        <taxon>Ancylostomatidae</taxon>
        <taxon>Ancylostomatinae</taxon>
        <taxon>Ancylostoma</taxon>
    </lineage>
</organism>
<name>A0A016SFE9_9BILA</name>
<reference evidence="3" key="1">
    <citation type="journal article" date="2015" name="Nat. Genet.">
        <title>The genome and transcriptome of the zoonotic hookworm Ancylostoma ceylanicum identify infection-specific gene families.</title>
        <authorList>
            <person name="Schwarz E.M."/>
            <person name="Hu Y."/>
            <person name="Antoshechkin I."/>
            <person name="Miller M.M."/>
            <person name="Sternberg P.W."/>
            <person name="Aroian R.V."/>
        </authorList>
    </citation>
    <scope>NUCLEOTIDE SEQUENCE</scope>
    <source>
        <strain evidence="3">HY135</strain>
    </source>
</reference>
<comment type="caution">
    <text evidence="2">The sequence shown here is derived from an EMBL/GenBank/DDBJ whole genome shotgun (WGS) entry which is preliminary data.</text>
</comment>
<dbReference type="EMBL" id="JARK01001572">
    <property type="protein sequence ID" value="EYB89097.1"/>
    <property type="molecule type" value="Genomic_DNA"/>
</dbReference>